<organism evidence="2 3">
    <name type="scientific">Saccharospirillum mangrovi</name>
    <dbReference type="NCBI Taxonomy" id="2161747"/>
    <lineage>
        <taxon>Bacteria</taxon>
        <taxon>Pseudomonadati</taxon>
        <taxon>Pseudomonadota</taxon>
        <taxon>Gammaproteobacteria</taxon>
        <taxon>Oceanospirillales</taxon>
        <taxon>Saccharospirillaceae</taxon>
        <taxon>Saccharospirillum</taxon>
    </lineage>
</organism>
<comment type="caution">
    <text evidence="2">The sequence shown here is derived from an EMBL/GenBank/DDBJ whole genome shotgun (WGS) entry which is preliminary data.</text>
</comment>
<reference evidence="3" key="1">
    <citation type="journal article" date="2019" name="Int. J. Syst. Evol. Microbiol.">
        <title>The Global Catalogue of Microorganisms (GCM) 10K type strain sequencing project: providing services to taxonomists for standard genome sequencing and annotation.</title>
        <authorList>
            <consortium name="The Broad Institute Genomics Platform"/>
            <consortium name="The Broad Institute Genome Sequencing Center for Infectious Disease"/>
            <person name="Wu L."/>
            <person name="Ma J."/>
        </authorList>
    </citation>
    <scope>NUCLEOTIDE SEQUENCE [LARGE SCALE GENOMIC DNA]</scope>
    <source>
        <strain evidence="3">IBRC 10765</strain>
    </source>
</reference>
<evidence type="ECO:0000313" key="2">
    <source>
        <dbReference type="EMBL" id="MFC3851949.1"/>
    </source>
</evidence>
<keyword evidence="3" id="KW-1185">Reference proteome</keyword>
<sequence>MYAKVAGAIIGWLVVAGLLLGSQVSASIVLTPDEMPQIAHVFENSAFDSADMEAITGVAMLDMLFKHDRDTNSLSGTYAGSYSSVLGANDGVITHNGGVDYITCPTCFLVVKNGKFGGQYIFDMNAWDGLETLELNGFFASTNGSISHVAIWGVVTAVAVSEPGAAFLLLSGLAGLFASRRQMKKGSSSHV</sequence>
<dbReference type="Proteomes" id="UP001595617">
    <property type="component" value="Unassembled WGS sequence"/>
</dbReference>
<evidence type="ECO:0008006" key="4">
    <source>
        <dbReference type="Google" id="ProtNLM"/>
    </source>
</evidence>
<dbReference type="EMBL" id="JBHRYR010000002">
    <property type="protein sequence ID" value="MFC3851949.1"/>
    <property type="molecule type" value="Genomic_DNA"/>
</dbReference>
<keyword evidence="1" id="KW-1133">Transmembrane helix</keyword>
<keyword evidence="1" id="KW-0812">Transmembrane</keyword>
<proteinExistence type="predicted"/>
<name>A0ABV7ZUQ9_9GAMM</name>
<keyword evidence="1" id="KW-0472">Membrane</keyword>
<gene>
    <name evidence="2" type="ORF">ACFOOG_03795</name>
</gene>
<evidence type="ECO:0000256" key="1">
    <source>
        <dbReference type="SAM" id="Phobius"/>
    </source>
</evidence>
<evidence type="ECO:0000313" key="3">
    <source>
        <dbReference type="Proteomes" id="UP001595617"/>
    </source>
</evidence>
<feature type="transmembrane region" description="Helical" evidence="1">
    <location>
        <begin position="149"/>
        <end position="178"/>
    </location>
</feature>
<protein>
    <recommendedName>
        <fullName evidence="4">PEP-CTERM protein-sorting domain-containing protein</fullName>
    </recommendedName>
</protein>
<accession>A0ABV7ZUQ9</accession>
<dbReference type="RefSeq" id="WP_380693526.1">
    <property type="nucleotide sequence ID" value="NZ_JBHRYR010000002.1"/>
</dbReference>